<evidence type="ECO:0000313" key="2">
    <source>
        <dbReference type="EMBL" id="TNN34147.1"/>
    </source>
</evidence>
<dbReference type="PANTHER" id="PTHR47304:SF1">
    <property type="entry name" value="COMPLEMENT COMPONENT C8 GAMMA CHAIN"/>
    <property type="match status" value="1"/>
</dbReference>
<dbReference type="Proteomes" id="UP000314294">
    <property type="component" value="Unassembled WGS sequence"/>
</dbReference>
<dbReference type="SUPFAM" id="SSF50814">
    <property type="entry name" value="Lipocalins"/>
    <property type="match status" value="1"/>
</dbReference>
<dbReference type="GO" id="GO:0005579">
    <property type="term" value="C:membrane attack complex"/>
    <property type="evidence" value="ECO:0007669"/>
    <property type="project" value="InterPro"/>
</dbReference>
<sequence length="186" mass="20997">MKLSLLMTGTWYLLNTASKCSHLMNHGMKVEPTVVTLTLSPEQTLSVSTKTRRNHQCWEILQVYNLTPTPGKLTLKGARPELDTKIVIGEIVYDSYAIMYYQKRGQITMKLYGRSVDNLSEPMLTQFEELAEKQGLGLAYLFPFPTYSHCGEVDQNHTVSPYAEQLTGPAWQGSKVHKQISADLII</sequence>
<dbReference type="GO" id="GO:0001848">
    <property type="term" value="F:complement binding"/>
    <property type="evidence" value="ECO:0007669"/>
    <property type="project" value="TreeGrafter"/>
</dbReference>
<gene>
    <name evidence="2" type="primary">C8G</name>
    <name evidence="2" type="ORF">EYF80_055693</name>
</gene>
<comment type="caution">
    <text evidence="2">The sequence shown here is derived from an EMBL/GenBank/DDBJ whole genome shotgun (WGS) entry which is preliminary data.</text>
</comment>
<dbReference type="InterPro" id="IPR000566">
    <property type="entry name" value="Lipocln_cytosolic_FA-bd_dom"/>
</dbReference>
<dbReference type="PANTHER" id="PTHR47304">
    <property type="entry name" value="COMPLEMENT COMPONENT C8 GAMMA CHAIN"/>
    <property type="match status" value="1"/>
</dbReference>
<evidence type="ECO:0000313" key="3">
    <source>
        <dbReference type="Proteomes" id="UP000314294"/>
    </source>
</evidence>
<accession>A0A4Z2EYV6</accession>
<reference evidence="2 3" key="1">
    <citation type="submission" date="2019-03" db="EMBL/GenBank/DDBJ databases">
        <title>First draft genome of Liparis tanakae, snailfish: a comprehensive survey of snailfish specific genes.</title>
        <authorList>
            <person name="Kim W."/>
            <person name="Song I."/>
            <person name="Jeong J.-H."/>
            <person name="Kim D."/>
            <person name="Kim S."/>
            <person name="Ryu S."/>
            <person name="Song J.Y."/>
            <person name="Lee S.K."/>
        </authorList>
    </citation>
    <scope>NUCLEOTIDE SEQUENCE [LARGE SCALE GENOMIC DNA]</scope>
    <source>
        <tissue evidence="2">Muscle</tissue>
    </source>
</reference>
<proteinExistence type="predicted"/>
<dbReference type="GO" id="GO:0072562">
    <property type="term" value="C:blood microparticle"/>
    <property type="evidence" value="ECO:0007669"/>
    <property type="project" value="TreeGrafter"/>
</dbReference>
<dbReference type="AlphaFoldDB" id="A0A4Z2EYV6"/>
<keyword evidence="3" id="KW-1185">Reference proteome</keyword>
<dbReference type="Pfam" id="PF00061">
    <property type="entry name" value="Lipocalin"/>
    <property type="match status" value="1"/>
</dbReference>
<name>A0A4Z2EYV6_9TELE</name>
<dbReference type="InterPro" id="IPR012674">
    <property type="entry name" value="Calycin"/>
</dbReference>
<protein>
    <submittedName>
        <fullName evidence="2">Complement component C8 gamma chain</fullName>
    </submittedName>
</protein>
<organism evidence="2 3">
    <name type="scientific">Liparis tanakae</name>
    <name type="common">Tanaka's snailfish</name>
    <dbReference type="NCBI Taxonomy" id="230148"/>
    <lineage>
        <taxon>Eukaryota</taxon>
        <taxon>Metazoa</taxon>
        <taxon>Chordata</taxon>
        <taxon>Craniata</taxon>
        <taxon>Vertebrata</taxon>
        <taxon>Euteleostomi</taxon>
        <taxon>Actinopterygii</taxon>
        <taxon>Neopterygii</taxon>
        <taxon>Teleostei</taxon>
        <taxon>Neoteleostei</taxon>
        <taxon>Acanthomorphata</taxon>
        <taxon>Eupercaria</taxon>
        <taxon>Perciformes</taxon>
        <taxon>Cottioidei</taxon>
        <taxon>Cottales</taxon>
        <taxon>Liparidae</taxon>
        <taxon>Liparis</taxon>
    </lineage>
</organism>
<evidence type="ECO:0000259" key="1">
    <source>
        <dbReference type="Pfam" id="PF00061"/>
    </source>
</evidence>
<feature type="domain" description="Lipocalin/cytosolic fatty-acid binding" evidence="1">
    <location>
        <begin position="8"/>
        <end position="138"/>
    </location>
</feature>
<dbReference type="Gene3D" id="2.40.128.20">
    <property type="match status" value="1"/>
</dbReference>
<dbReference type="OrthoDB" id="9941609at2759"/>
<dbReference type="InterPro" id="IPR043245">
    <property type="entry name" value="C8G"/>
</dbReference>
<dbReference type="GO" id="GO:0070062">
    <property type="term" value="C:extracellular exosome"/>
    <property type="evidence" value="ECO:0007669"/>
    <property type="project" value="TreeGrafter"/>
</dbReference>
<dbReference type="EMBL" id="SRLO01002032">
    <property type="protein sequence ID" value="TNN34147.1"/>
    <property type="molecule type" value="Genomic_DNA"/>
</dbReference>
<dbReference type="GO" id="GO:0006956">
    <property type="term" value="P:complement activation"/>
    <property type="evidence" value="ECO:0007669"/>
    <property type="project" value="InterPro"/>
</dbReference>